<dbReference type="SUPFAM" id="SSF69103">
    <property type="entry name" value="Arp2/3 complex 16 kDa subunit ARPC5"/>
    <property type="match status" value="1"/>
</dbReference>
<keyword evidence="8" id="KW-1185">Reference proteome</keyword>
<dbReference type="Proteomes" id="UP001412239">
    <property type="component" value="Unassembled WGS sequence"/>
</dbReference>
<accession>A0A292PUD2</accession>
<dbReference type="Gene3D" id="1.25.40.190">
    <property type="entry name" value="Actin-related protein 2/3 complex subunit 5"/>
    <property type="match status" value="1"/>
</dbReference>
<feature type="compositionally biased region" description="Low complexity" evidence="6">
    <location>
        <begin position="126"/>
        <end position="137"/>
    </location>
</feature>
<dbReference type="GO" id="GO:0030833">
    <property type="term" value="P:regulation of actin filament polymerization"/>
    <property type="evidence" value="ECO:0007669"/>
    <property type="project" value="InterPro"/>
</dbReference>
<feature type="region of interest" description="Disordered" evidence="6">
    <location>
        <begin position="123"/>
        <end position="143"/>
    </location>
</feature>
<dbReference type="GO" id="GO:0034314">
    <property type="term" value="P:Arp2/3 complex-mediated actin nucleation"/>
    <property type="evidence" value="ECO:0007669"/>
    <property type="project" value="InterPro"/>
</dbReference>
<keyword evidence="4 5" id="KW-0206">Cytoskeleton</keyword>
<name>A0A292PUD2_9PEZI</name>
<evidence type="ECO:0000256" key="3">
    <source>
        <dbReference type="ARBA" id="ARBA00022490"/>
    </source>
</evidence>
<evidence type="ECO:0000256" key="1">
    <source>
        <dbReference type="ARBA" id="ARBA00004245"/>
    </source>
</evidence>
<sequence length="192" mass="20347">MATTNYRLIDVDALDPESAFPAELLTPPCDPIPTPQIQSLATHCRQLLQRGDQETALVTALENVPYGGDEQGKELHLGTVLEILSSIKAVEMSPLLGRLYASPSGTELLDVLTKYLYKGMARHNNSTSSSSTPGVSSHATGVSSVSGAREYGVAPGRGDGGGMSVLLSWHEKVVEIAGTGAIVRVMTDRRTV</sequence>
<comment type="subcellular location">
    <subcellularLocation>
        <location evidence="1">Cytoplasm</location>
        <location evidence="1">Cytoskeleton</location>
    </subcellularLocation>
</comment>
<protein>
    <recommendedName>
        <fullName evidence="5">Actin-related protein 2/3 complex subunit 5</fullName>
    </recommendedName>
</protein>
<gene>
    <name evidence="7" type="ORF">GSTUAT00004758001</name>
</gene>
<evidence type="ECO:0000256" key="4">
    <source>
        <dbReference type="ARBA" id="ARBA00023212"/>
    </source>
</evidence>
<dbReference type="PANTHER" id="PTHR12644">
    <property type="entry name" value="ARP2/3 COMPLEX 16 KD SUBUNIT P16-ARC"/>
    <property type="match status" value="1"/>
</dbReference>
<organism evidence="7 8">
    <name type="scientific">Tuber aestivum</name>
    <name type="common">summer truffle</name>
    <dbReference type="NCBI Taxonomy" id="59557"/>
    <lineage>
        <taxon>Eukaryota</taxon>
        <taxon>Fungi</taxon>
        <taxon>Dikarya</taxon>
        <taxon>Ascomycota</taxon>
        <taxon>Pezizomycotina</taxon>
        <taxon>Pezizomycetes</taxon>
        <taxon>Pezizales</taxon>
        <taxon>Tuberaceae</taxon>
        <taxon>Tuber</taxon>
    </lineage>
</organism>
<dbReference type="Pfam" id="PF04699">
    <property type="entry name" value="P16-Arc"/>
    <property type="match status" value="1"/>
</dbReference>
<dbReference type="EMBL" id="LN891029">
    <property type="protein sequence ID" value="CUS11159.1"/>
    <property type="molecule type" value="Genomic_DNA"/>
</dbReference>
<evidence type="ECO:0000256" key="2">
    <source>
        <dbReference type="ARBA" id="ARBA00006084"/>
    </source>
</evidence>
<reference evidence="7" key="1">
    <citation type="submission" date="2015-10" db="EMBL/GenBank/DDBJ databases">
        <authorList>
            <person name="Regsiter A."/>
            <person name="william w."/>
        </authorList>
    </citation>
    <scope>NUCLEOTIDE SEQUENCE</scope>
    <source>
        <strain evidence="7">Montdore</strain>
    </source>
</reference>
<dbReference type="InterPro" id="IPR036743">
    <property type="entry name" value="ARPC5_sf"/>
</dbReference>
<proteinExistence type="inferred from homology"/>
<dbReference type="AlphaFoldDB" id="A0A292PUD2"/>
<evidence type="ECO:0000313" key="7">
    <source>
        <dbReference type="EMBL" id="CUS11159.1"/>
    </source>
</evidence>
<evidence type="ECO:0000256" key="5">
    <source>
        <dbReference type="RuleBase" id="RU004301"/>
    </source>
</evidence>
<evidence type="ECO:0000256" key="6">
    <source>
        <dbReference type="SAM" id="MobiDB-lite"/>
    </source>
</evidence>
<dbReference type="InterPro" id="IPR006789">
    <property type="entry name" value="ARPC5"/>
</dbReference>
<comment type="function">
    <text evidence="5">Functions as component of the Arp2/3 complex which is involved in regulation of actin polymerization and together with an activating nucleation-promoting factor (NPF) mediates the formation of branched actin networks. Arp2/3 complex plays a critical role in the control of cell morphogenesis via the modulation of cell polarity development.</text>
</comment>
<keyword evidence="3" id="KW-0963">Cytoplasm</keyword>
<dbReference type="GO" id="GO:0005885">
    <property type="term" value="C:Arp2/3 protein complex"/>
    <property type="evidence" value="ECO:0007669"/>
    <property type="project" value="InterPro"/>
</dbReference>
<evidence type="ECO:0000313" key="8">
    <source>
        <dbReference type="Proteomes" id="UP001412239"/>
    </source>
</evidence>
<dbReference type="PIRSF" id="PIRSF039096">
    <property type="entry name" value="p16-ARC"/>
    <property type="match status" value="1"/>
</dbReference>
<comment type="similarity">
    <text evidence="2 5">Belongs to the ARPC5 family.</text>
</comment>